<evidence type="ECO:0000256" key="15">
    <source>
        <dbReference type="ARBA" id="ARBA00045018"/>
    </source>
</evidence>
<keyword evidence="18" id="KW-1133">Transmembrane helix</keyword>
<dbReference type="Pfam" id="PF07690">
    <property type="entry name" value="MFS_1"/>
    <property type="match status" value="1"/>
</dbReference>
<comment type="catalytic activity">
    <reaction evidence="3">
        <text>L-alpha-aminoacyl-L-arginine(out) = L-alpha-aminoacyl-L-arginine(in)</text>
        <dbReference type="Rhea" id="RHEA:79367"/>
        <dbReference type="ChEBI" id="CHEBI:229968"/>
    </reaction>
</comment>
<evidence type="ECO:0000256" key="8">
    <source>
        <dbReference type="ARBA" id="ARBA00044899"/>
    </source>
</evidence>
<evidence type="ECO:0000256" key="12">
    <source>
        <dbReference type="ARBA" id="ARBA00044919"/>
    </source>
</evidence>
<dbReference type="InterPro" id="IPR011701">
    <property type="entry name" value="MFS"/>
</dbReference>
<dbReference type="InterPro" id="IPR036259">
    <property type="entry name" value="MFS_trans_sf"/>
</dbReference>
<evidence type="ECO:0000256" key="18">
    <source>
        <dbReference type="SAM" id="Phobius"/>
    </source>
</evidence>
<evidence type="ECO:0000256" key="6">
    <source>
        <dbReference type="ARBA" id="ARBA00044893"/>
    </source>
</evidence>
<comment type="catalytic activity">
    <reaction evidence="5">
        <text>L-lysyl-L-alpha-amino acid(out) = L-lysyl-L-alpha-amino acid(in)</text>
        <dbReference type="Rhea" id="RHEA:79387"/>
        <dbReference type="ChEBI" id="CHEBI:229965"/>
    </reaction>
</comment>
<keyword evidence="20" id="KW-1185">Reference proteome</keyword>
<name>A7S520_NEMVE</name>
<evidence type="ECO:0000256" key="17">
    <source>
        <dbReference type="ARBA" id="ARBA00046376"/>
    </source>
</evidence>
<evidence type="ECO:0000256" key="13">
    <source>
        <dbReference type="ARBA" id="ARBA00044924"/>
    </source>
</evidence>
<evidence type="ECO:0000256" key="3">
    <source>
        <dbReference type="ARBA" id="ARBA00044881"/>
    </source>
</evidence>
<comment type="catalytic activity">
    <reaction evidence="12">
        <text>L-alanyl-L-lysine(out) = L-alanyl-L-lysine(in)</text>
        <dbReference type="Rhea" id="RHEA:79415"/>
        <dbReference type="ChEBI" id="CHEBI:192470"/>
    </reaction>
</comment>
<keyword evidence="18" id="KW-0472">Membrane</keyword>
<feature type="transmembrane region" description="Helical" evidence="18">
    <location>
        <begin position="90"/>
        <end position="112"/>
    </location>
</feature>
<evidence type="ECO:0000256" key="11">
    <source>
        <dbReference type="ARBA" id="ARBA00044912"/>
    </source>
</evidence>
<evidence type="ECO:0000313" key="20">
    <source>
        <dbReference type="Proteomes" id="UP000001593"/>
    </source>
</evidence>
<feature type="transmembrane region" description="Helical" evidence="18">
    <location>
        <begin position="282"/>
        <end position="303"/>
    </location>
</feature>
<dbReference type="PANTHER" id="PTHR23512">
    <property type="entry name" value="MAJOR FACILITATOR SUPERFAMILY DOMAIN-CONTAINING PROTEIN 1"/>
    <property type="match status" value="1"/>
</dbReference>
<feature type="transmembrane region" description="Helical" evidence="18">
    <location>
        <begin position="366"/>
        <end position="388"/>
    </location>
</feature>
<evidence type="ECO:0000256" key="9">
    <source>
        <dbReference type="ARBA" id="ARBA00044900"/>
    </source>
</evidence>
<feature type="transmembrane region" description="Helical" evidence="18">
    <location>
        <begin position="63"/>
        <end position="83"/>
    </location>
</feature>
<keyword evidence="18" id="KW-0812">Transmembrane</keyword>
<comment type="catalytic activity">
    <reaction evidence="6">
        <text>L-alpha-aminoacyl-L-lysine(out) = L-alpha-aminoacyl-L-lysine(in)</text>
        <dbReference type="Rhea" id="RHEA:79383"/>
        <dbReference type="ChEBI" id="CHEBI:229966"/>
    </reaction>
</comment>
<comment type="subunit">
    <text evidence="17">Homodimer. Interacts with lysosomal protein GLMP (via lumenal domain); the interaction starts while both proteins are still in the endoplasmic reticulum and is required for stabilization of MFSD1 in lysosomes but has no direct effect on its targeting to lysosomes or transporter activity.</text>
</comment>
<dbReference type="Proteomes" id="UP000001593">
    <property type="component" value="Unassembled WGS sequence"/>
</dbReference>
<comment type="catalytic activity">
    <reaction evidence="2">
        <text>L-histidyl-glycine(out) = L-histidyl-glycine(in)</text>
        <dbReference type="Rhea" id="RHEA:79395"/>
        <dbReference type="ChEBI" id="CHEBI:229957"/>
    </reaction>
</comment>
<feature type="transmembrane region" description="Helical" evidence="18">
    <location>
        <begin position="234"/>
        <end position="252"/>
    </location>
</feature>
<dbReference type="GO" id="GO:0022857">
    <property type="term" value="F:transmembrane transporter activity"/>
    <property type="evidence" value="ECO:0007669"/>
    <property type="project" value="InterPro"/>
</dbReference>
<comment type="catalytic activity">
    <reaction evidence="11">
        <text>L-histidyl-L-alpha-amino acid(out) = L-histidyl-L-alpha-amino acid(in)</text>
        <dbReference type="Rhea" id="RHEA:79379"/>
        <dbReference type="ChEBI" id="CHEBI:229964"/>
    </reaction>
</comment>
<comment type="function">
    <text evidence="16">Lysosomal dipeptide uniporter that selectively exports lysine, arginine or histidine-containing dipeptides with a net positive charge from the lysosome lumen into the cytosol. Could play a role in a specific type of protein O-glycosylation indirectly regulating macrophages migration and tissue invasion. Also essential for liver homeostasis.</text>
</comment>
<evidence type="ECO:0000256" key="14">
    <source>
        <dbReference type="ARBA" id="ARBA00044985"/>
    </source>
</evidence>
<feature type="transmembrane region" description="Helical" evidence="18">
    <location>
        <begin position="400"/>
        <end position="423"/>
    </location>
</feature>
<dbReference type="PhylomeDB" id="A7S520"/>
<evidence type="ECO:0000256" key="1">
    <source>
        <dbReference type="ARBA" id="ARBA00044876"/>
    </source>
</evidence>
<evidence type="ECO:0000256" key="16">
    <source>
        <dbReference type="ARBA" id="ARBA00045709"/>
    </source>
</evidence>
<evidence type="ECO:0000256" key="4">
    <source>
        <dbReference type="ARBA" id="ARBA00044884"/>
    </source>
</evidence>
<evidence type="ECO:0000256" key="2">
    <source>
        <dbReference type="ARBA" id="ARBA00044878"/>
    </source>
</evidence>
<comment type="catalytic activity">
    <reaction evidence="10">
        <text>L-arginyl-glycine(out) = L-arginyl-glycine(in)</text>
        <dbReference type="Rhea" id="RHEA:79391"/>
        <dbReference type="ChEBI" id="CHEBI:229955"/>
    </reaction>
</comment>
<dbReference type="SUPFAM" id="SSF103473">
    <property type="entry name" value="MFS general substrate transporter"/>
    <property type="match status" value="1"/>
</dbReference>
<evidence type="ECO:0000256" key="7">
    <source>
        <dbReference type="ARBA" id="ARBA00044898"/>
    </source>
</evidence>
<organism evidence="19 20">
    <name type="scientific">Nematostella vectensis</name>
    <name type="common">Starlet sea anemone</name>
    <dbReference type="NCBI Taxonomy" id="45351"/>
    <lineage>
        <taxon>Eukaryota</taxon>
        <taxon>Metazoa</taxon>
        <taxon>Cnidaria</taxon>
        <taxon>Anthozoa</taxon>
        <taxon>Hexacorallia</taxon>
        <taxon>Actiniaria</taxon>
        <taxon>Edwardsiidae</taxon>
        <taxon>Nematostella</taxon>
    </lineage>
</organism>
<sequence length="431" mass="47360">MFCLFLAPFRFVLLIFTCLMTFGSYYCYDMPSKIDGNPPPDGTVINGTDCIKGLGLTQIEFNLLYSIYAWTNAVIVLLAGILIDKLGNGVGALLFSSMCLIGVSTFASGLYLQGTKAMFPIMLLGRILFGSGNGSLTIVQNRICAIWFTGKELAFAFGVSLAFSRLGSVMNFFLTEEFEEKYGLQITLWGGSILCGFGVLCAITATTLDYTGIKLLNRKAEMEAQSKRMRVTDIKFFGSSYWLLAMTLMFFYNGVFPFVSDASDFIETNYAETFKFGPKTSAYIAGAVYDVSMVLGPFMGAIVDQFGKRGYLSLICALSCIPVFGLLSFAPSVHPIISTLWLGLNYSIAAASLWPSVPLIVNQGCVGTAMGLMTTIQMIGIGICNLIVGKILDMKSEHRWKYMMIFMLGNTLACVVFAVLLNINDFRKVRW</sequence>
<comment type="catalytic activity">
    <reaction evidence="8">
        <text>L-arginyl-L-alpha-amino acid(out) = L-arginyl-L-alpha-amino acid(in)</text>
        <dbReference type="Rhea" id="RHEA:79371"/>
        <dbReference type="ChEBI" id="CHEBI:84315"/>
    </reaction>
</comment>
<dbReference type="InParanoid" id="A7S520"/>
<dbReference type="eggNOG" id="KOG4686">
    <property type="taxonomic scope" value="Eukaryota"/>
</dbReference>
<feature type="transmembrane region" description="Helical" evidence="18">
    <location>
        <begin position="153"/>
        <end position="174"/>
    </location>
</feature>
<dbReference type="Gene3D" id="1.20.1250.20">
    <property type="entry name" value="MFS general substrate transporter like domains"/>
    <property type="match status" value="2"/>
</dbReference>
<evidence type="ECO:0000256" key="5">
    <source>
        <dbReference type="ARBA" id="ARBA00044891"/>
    </source>
</evidence>
<gene>
    <name evidence="19" type="ORF">NEMVEDRAFT_v1g166534</name>
</gene>
<dbReference type="InterPro" id="IPR052187">
    <property type="entry name" value="MFSD1"/>
</dbReference>
<comment type="catalytic activity">
    <reaction evidence="7">
        <text>L-aspartyl-L-lysine(out) = L-aspartyl-L-lysine(in)</text>
        <dbReference type="Rhea" id="RHEA:79411"/>
        <dbReference type="ChEBI" id="CHEBI:229953"/>
    </reaction>
</comment>
<feature type="transmembrane region" description="Helical" evidence="18">
    <location>
        <begin position="118"/>
        <end position="141"/>
    </location>
</feature>
<dbReference type="PANTHER" id="PTHR23512:SF5">
    <property type="entry name" value="MAJOR FACILITATOR SUPERFAMILY DOMAIN-CONTAINING PROTEIN 1"/>
    <property type="match status" value="1"/>
</dbReference>
<feature type="transmembrane region" description="Helical" evidence="18">
    <location>
        <begin position="310"/>
        <end position="330"/>
    </location>
</feature>
<feature type="transmembrane region" description="Helical" evidence="18">
    <location>
        <begin position="186"/>
        <end position="213"/>
    </location>
</feature>
<evidence type="ECO:0000313" key="19">
    <source>
        <dbReference type="EMBL" id="EDO41128.1"/>
    </source>
</evidence>
<dbReference type="HOGENOM" id="CLU_024694_0_1_1"/>
<comment type="catalytic activity">
    <reaction evidence="4">
        <text>L-alpha-aminoacyl-L-histidine(out) = L-alpha-aminoacyl-L-histidine(in)</text>
        <dbReference type="Rhea" id="RHEA:79375"/>
        <dbReference type="ChEBI" id="CHEBI:229967"/>
    </reaction>
</comment>
<protein>
    <recommendedName>
        <fullName evidence="14">Lysosomal dipeptide transporter MFSD1</fullName>
    </recommendedName>
    <alternativeName>
        <fullName evidence="15">Major facilitator superfamily domain-containing protein 1</fullName>
    </alternativeName>
</protein>
<accession>A7S520</accession>
<dbReference type="EMBL" id="DS469581">
    <property type="protein sequence ID" value="EDO41128.1"/>
    <property type="molecule type" value="Genomic_DNA"/>
</dbReference>
<comment type="catalytic activity">
    <reaction evidence="13">
        <text>L-lysyl-glycine(out) = L-lysyl-glycine(in)</text>
        <dbReference type="Rhea" id="RHEA:79407"/>
        <dbReference type="ChEBI" id="CHEBI:191202"/>
    </reaction>
</comment>
<feature type="transmembrane region" description="Helical" evidence="18">
    <location>
        <begin position="336"/>
        <end position="354"/>
    </location>
</feature>
<evidence type="ECO:0000256" key="10">
    <source>
        <dbReference type="ARBA" id="ARBA00044903"/>
    </source>
</evidence>
<dbReference type="OMA" id="TWTLWGG"/>
<reference evidence="19 20" key="1">
    <citation type="journal article" date="2007" name="Science">
        <title>Sea anemone genome reveals ancestral eumetazoan gene repertoire and genomic organization.</title>
        <authorList>
            <person name="Putnam N.H."/>
            <person name="Srivastava M."/>
            <person name="Hellsten U."/>
            <person name="Dirks B."/>
            <person name="Chapman J."/>
            <person name="Salamov A."/>
            <person name="Terry A."/>
            <person name="Shapiro H."/>
            <person name="Lindquist E."/>
            <person name="Kapitonov V.V."/>
            <person name="Jurka J."/>
            <person name="Genikhovich G."/>
            <person name="Grigoriev I.V."/>
            <person name="Lucas S.M."/>
            <person name="Steele R.E."/>
            <person name="Finnerty J.R."/>
            <person name="Technau U."/>
            <person name="Martindale M.Q."/>
            <person name="Rokhsar D.S."/>
        </authorList>
    </citation>
    <scope>NUCLEOTIDE SEQUENCE [LARGE SCALE GENOMIC DNA]</scope>
    <source>
        <strain evidence="20">CH2 X CH6</strain>
    </source>
</reference>
<comment type="catalytic activity">
    <reaction evidence="9">
        <text>L-lysyl-L-lysine(out) = L-lysyl-L-lysine(in)</text>
        <dbReference type="Rhea" id="RHEA:79403"/>
        <dbReference type="ChEBI" id="CHEBI:229956"/>
    </reaction>
</comment>
<comment type="catalytic activity">
    <reaction evidence="1">
        <text>L-lysyl-L-alanine(out) = L-lysyl-L-alanine(in)</text>
        <dbReference type="Rhea" id="RHEA:79399"/>
        <dbReference type="ChEBI" id="CHEBI:229954"/>
    </reaction>
</comment>
<proteinExistence type="predicted"/>
<dbReference type="AlphaFoldDB" id="A7S520"/>